<accession>A0ACB8CB22</accession>
<dbReference type="EMBL" id="CM023477">
    <property type="protein sequence ID" value="KAH7938076.1"/>
    <property type="molecule type" value="Genomic_DNA"/>
</dbReference>
<proteinExistence type="predicted"/>
<dbReference type="Proteomes" id="UP000821865">
    <property type="component" value="Chromosome 8"/>
</dbReference>
<sequence length="167" mass="17820">MTWFSQQLSQAQPWQHFADAAKFSVPKAAQVVADRIRLNVGHFRCNYGVIFLVILVCCVMSSLELVGSVVLVAGVCVALKLNEDVETVAVWGTRLELDKNQRLAAAALVALPLLCAADIWSAVVWSAGATVVIGAAHATLHAGPCSPGKFVKTLPDIPEEGDNINNL</sequence>
<keyword evidence="2" id="KW-1185">Reference proteome</keyword>
<reference evidence="1" key="1">
    <citation type="submission" date="2020-05" db="EMBL/GenBank/DDBJ databases">
        <title>Large-scale comparative analyses of tick genomes elucidate their genetic diversity and vector capacities.</title>
        <authorList>
            <person name="Jia N."/>
            <person name="Wang J."/>
            <person name="Shi W."/>
            <person name="Du L."/>
            <person name="Sun Y."/>
            <person name="Zhan W."/>
            <person name="Jiang J."/>
            <person name="Wang Q."/>
            <person name="Zhang B."/>
            <person name="Ji P."/>
            <person name="Sakyi L.B."/>
            <person name="Cui X."/>
            <person name="Yuan T."/>
            <person name="Jiang B."/>
            <person name="Yang W."/>
            <person name="Lam T.T.-Y."/>
            <person name="Chang Q."/>
            <person name="Ding S."/>
            <person name="Wang X."/>
            <person name="Zhu J."/>
            <person name="Ruan X."/>
            <person name="Zhao L."/>
            <person name="Wei J."/>
            <person name="Que T."/>
            <person name="Du C."/>
            <person name="Cheng J."/>
            <person name="Dai P."/>
            <person name="Han X."/>
            <person name="Huang E."/>
            <person name="Gao Y."/>
            <person name="Liu J."/>
            <person name="Shao H."/>
            <person name="Ye R."/>
            <person name="Li L."/>
            <person name="Wei W."/>
            <person name="Wang X."/>
            <person name="Wang C."/>
            <person name="Yang T."/>
            <person name="Huo Q."/>
            <person name="Li W."/>
            <person name="Guo W."/>
            <person name="Chen H."/>
            <person name="Zhou L."/>
            <person name="Ni X."/>
            <person name="Tian J."/>
            <person name="Zhou Y."/>
            <person name="Sheng Y."/>
            <person name="Liu T."/>
            <person name="Pan Y."/>
            <person name="Xia L."/>
            <person name="Li J."/>
            <person name="Zhao F."/>
            <person name="Cao W."/>
        </authorList>
    </citation>
    <scope>NUCLEOTIDE SEQUENCE</scope>
    <source>
        <strain evidence="1">Dsil-2018</strain>
    </source>
</reference>
<evidence type="ECO:0000313" key="2">
    <source>
        <dbReference type="Proteomes" id="UP000821865"/>
    </source>
</evidence>
<comment type="caution">
    <text evidence="1">The sequence shown here is derived from an EMBL/GenBank/DDBJ whole genome shotgun (WGS) entry which is preliminary data.</text>
</comment>
<organism evidence="1 2">
    <name type="scientific">Dermacentor silvarum</name>
    <name type="common">Tick</name>
    <dbReference type="NCBI Taxonomy" id="543639"/>
    <lineage>
        <taxon>Eukaryota</taxon>
        <taxon>Metazoa</taxon>
        <taxon>Ecdysozoa</taxon>
        <taxon>Arthropoda</taxon>
        <taxon>Chelicerata</taxon>
        <taxon>Arachnida</taxon>
        <taxon>Acari</taxon>
        <taxon>Parasitiformes</taxon>
        <taxon>Ixodida</taxon>
        <taxon>Ixodoidea</taxon>
        <taxon>Ixodidae</taxon>
        <taxon>Rhipicephalinae</taxon>
        <taxon>Dermacentor</taxon>
    </lineage>
</organism>
<evidence type="ECO:0000313" key="1">
    <source>
        <dbReference type="EMBL" id="KAH7938076.1"/>
    </source>
</evidence>
<name>A0ACB8CB22_DERSI</name>
<gene>
    <name evidence="1" type="ORF">HPB49_019646</name>
</gene>
<protein>
    <submittedName>
        <fullName evidence="1">Uncharacterized protein</fullName>
    </submittedName>
</protein>